<dbReference type="STRING" id="151081.TW72_13990"/>
<name>A0A5S3YZG1_9GAMM</name>
<dbReference type="PANTHER" id="PTHR43877:SF2">
    <property type="entry name" value="AMINOALKYLPHOSPHONATE N-ACETYLTRANSFERASE-RELATED"/>
    <property type="match status" value="1"/>
</dbReference>
<protein>
    <submittedName>
        <fullName evidence="4">GNAT family N-acetyltransferase</fullName>
    </submittedName>
</protein>
<dbReference type="Proteomes" id="UP000305874">
    <property type="component" value="Unassembled WGS sequence"/>
</dbReference>
<dbReference type="InterPro" id="IPR012660">
    <property type="entry name" value="YiiD_C"/>
</dbReference>
<comment type="caution">
    <text evidence="4">The sequence shown here is derived from an EMBL/GenBank/DDBJ whole genome shotgun (WGS) entry which is preliminary data.</text>
</comment>
<organism evidence="4 5">
    <name type="scientific">Pseudoalteromonas ruthenica</name>
    <dbReference type="NCBI Taxonomy" id="151081"/>
    <lineage>
        <taxon>Bacteria</taxon>
        <taxon>Pseudomonadati</taxon>
        <taxon>Pseudomonadota</taxon>
        <taxon>Gammaproteobacteria</taxon>
        <taxon>Alteromonadales</taxon>
        <taxon>Pseudoalteromonadaceae</taxon>
        <taxon>Pseudoalteromonas</taxon>
    </lineage>
</organism>
<evidence type="ECO:0000256" key="1">
    <source>
        <dbReference type="ARBA" id="ARBA00022679"/>
    </source>
</evidence>
<dbReference type="CDD" id="cd04301">
    <property type="entry name" value="NAT_SF"/>
    <property type="match status" value="1"/>
</dbReference>
<dbReference type="InterPro" id="IPR050832">
    <property type="entry name" value="Bact_Acetyltransf"/>
</dbReference>
<evidence type="ECO:0000259" key="3">
    <source>
        <dbReference type="PROSITE" id="PS51186"/>
    </source>
</evidence>
<gene>
    <name evidence="4" type="ORF">CWC05_18440</name>
</gene>
<dbReference type="InterPro" id="IPR000182">
    <property type="entry name" value="GNAT_dom"/>
</dbReference>
<reference evidence="5" key="2">
    <citation type="submission" date="2019-06" db="EMBL/GenBank/DDBJ databases">
        <title>Co-occurence of chitin degradation, pigmentation and bioactivity in marine Pseudoalteromonas.</title>
        <authorList>
            <person name="Sonnenschein E.C."/>
            <person name="Bech P.K."/>
        </authorList>
    </citation>
    <scope>NUCLEOTIDE SEQUENCE [LARGE SCALE GENOMIC DNA]</scope>
    <source>
        <strain evidence="5">S2897</strain>
    </source>
</reference>
<dbReference type="SUPFAM" id="SSF55729">
    <property type="entry name" value="Acyl-CoA N-acyltransferases (Nat)"/>
    <property type="match status" value="1"/>
</dbReference>
<evidence type="ECO:0000256" key="2">
    <source>
        <dbReference type="ARBA" id="ARBA00023315"/>
    </source>
</evidence>
<dbReference type="InterPro" id="IPR016181">
    <property type="entry name" value="Acyl_CoA_acyltransferase"/>
</dbReference>
<dbReference type="Gene3D" id="3.10.129.10">
    <property type="entry name" value="Hotdog Thioesterase"/>
    <property type="match status" value="1"/>
</dbReference>
<dbReference type="InterPro" id="IPR029069">
    <property type="entry name" value="HotDog_dom_sf"/>
</dbReference>
<dbReference type="RefSeq" id="WP_138549098.1">
    <property type="nucleotide sequence ID" value="NZ_PNCG01000029.1"/>
</dbReference>
<dbReference type="PROSITE" id="PS51186">
    <property type="entry name" value="GNAT"/>
    <property type="match status" value="1"/>
</dbReference>
<keyword evidence="2" id="KW-0012">Acyltransferase</keyword>
<accession>A0A5S3YZG1</accession>
<proteinExistence type="predicted"/>
<dbReference type="Pfam" id="PF09500">
    <property type="entry name" value="YiiD_C"/>
    <property type="match status" value="1"/>
</dbReference>
<reference evidence="4 5" key="1">
    <citation type="submission" date="2017-12" db="EMBL/GenBank/DDBJ databases">
        <authorList>
            <person name="Paulsen S."/>
            <person name="Gram L.K."/>
        </authorList>
    </citation>
    <scope>NUCLEOTIDE SEQUENCE [LARGE SCALE GENOMIC DNA]</scope>
    <source>
        <strain evidence="4 5">S2897</strain>
    </source>
</reference>
<dbReference type="EMBL" id="PNCG01000029">
    <property type="protein sequence ID" value="TMP85413.1"/>
    <property type="molecule type" value="Genomic_DNA"/>
</dbReference>
<dbReference type="Gene3D" id="3.40.630.30">
    <property type="match status" value="1"/>
</dbReference>
<evidence type="ECO:0000313" key="5">
    <source>
        <dbReference type="Proteomes" id="UP000305874"/>
    </source>
</evidence>
<sequence>MFEVTIPQSSDDWQAYYHLRWQVLRASWEQPRGSEQDDLEQESEHRFIKNKDGEVIAVARLHFNNSQQAQVRYMAVDDAHRGQHLGSRLLHELEKIAWNQDASELVLFARERALKFYQRHGYELKEKAHLAFGDVQHWKMVKQRPSEPGWFRHPDWTQVLQDTWRESIPISDKMGIKVETYTDWQFSVSADLDANVNVHNTMFAGSVYSMATLAGWGATYLALQESQLMGDIVLADAQIKYLKPINKEPRAQVDLTQCEGNVGDLTTQGKARYQVPVHIYDGDILVGEFTGRFVIVKSESD</sequence>
<evidence type="ECO:0000313" key="4">
    <source>
        <dbReference type="EMBL" id="TMP85413.1"/>
    </source>
</evidence>
<feature type="domain" description="N-acetyltransferase" evidence="3">
    <location>
        <begin position="4"/>
        <end position="145"/>
    </location>
</feature>
<dbReference type="SUPFAM" id="SSF54637">
    <property type="entry name" value="Thioesterase/thiol ester dehydrase-isomerase"/>
    <property type="match status" value="1"/>
</dbReference>
<keyword evidence="1 4" id="KW-0808">Transferase</keyword>
<dbReference type="GO" id="GO:0016747">
    <property type="term" value="F:acyltransferase activity, transferring groups other than amino-acyl groups"/>
    <property type="evidence" value="ECO:0007669"/>
    <property type="project" value="InterPro"/>
</dbReference>
<dbReference type="NCBIfam" id="TIGR02447">
    <property type="entry name" value="yiiD_Cterm"/>
    <property type="match status" value="1"/>
</dbReference>
<dbReference type="AlphaFoldDB" id="A0A5S3YZG1"/>
<dbReference type="Pfam" id="PF00583">
    <property type="entry name" value="Acetyltransf_1"/>
    <property type="match status" value="1"/>
</dbReference>
<dbReference type="PANTHER" id="PTHR43877">
    <property type="entry name" value="AMINOALKYLPHOSPHONATE N-ACETYLTRANSFERASE-RELATED-RELATED"/>
    <property type="match status" value="1"/>
</dbReference>